<reference evidence="1 2" key="1">
    <citation type="journal article" date="2017" name="Int. J. Syst. Evol. Microbiol.">
        <title>Arachidicoccus ginsenosidivorans sp. nov., with ginsenoside-converting activity isolated from ginseng cultivating soil.</title>
        <authorList>
            <person name="Siddiqi M.Z."/>
            <person name="Aslam Z."/>
            <person name="Im W.T."/>
        </authorList>
    </citation>
    <scope>NUCLEOTIDE SEQUENCE [LARGE SCALE GENOMIC DNA]</scope>
    <source>
        <strain evidence="1 2">Gsoil 809</strain>
    </source>
</reference>
<organism evidence="1 2">
    <name type="scientific">Arachidicoccus ginsenosidivorans</name>
    <dbReference type="NCBI Taxonomy" id="496057"/>
    <lineage>
        <taxon>Bacteria</taxon>
        <taxon>Pseudomonadati</taxon>
        <taxon>Bacteroidota</taxon>
        <taxon>Chitinophagia</taxon>
        <taxon>Chitinophagales</taxon>
        <taxon>Chitinophagaceae</taxon>
        <taxon>Arachidicoccus</taxon>
    </lineage>
</organism>
<evidence type="ECO:0000313" key="2">
    <source>
        <dbReference type="Proteomes" id="UP000321291"/>
    </source>
</evidence>
<protein>
    <submittedName>
        <fullName evidence="1">Uncharacterized protein</fullName>
    </submittedName>
</protein>
<dbReference type="KEGG" id="agi:FSB73_05210"/>
<dbReference type="Proteomes" id="UP000321291">
    <property type="component" value="Chromosome"/>
</dbReference>
<keyword evidence="2" id="KW-1185">Reference proteome</keyword>
<sequence length="125" mass="14279">MIQDKNFLMRRLKELAAMLNKQIGSFPDNILGITQADIDQQIYTATSLSVADFLALDDQGLEDTIAKYGAQGAPLMLDFLGNLFYYQFQMSGDKAYLKKAQDFYARFQQESGTFSMVYFQRLQQS</sequence>
<dbReference type="AlphaFoldDB" id="A0A5B8VHU8"/>
<dbReference type="EMBL" id="CP042434">
    <property type="protein sequence ID" value="QEC71167.1"/>
    <property type="molecule type" value="Genomic_DNA"/>
</dbReference>
<dbReference type="OrthoDB" id="1270209at2"/>
<accession>A0A5B8VHU8</accession>
<name>A0A5B8VHU8_9BACT</name>
<proteinExistence type="predicted"/>
<gene>
    <name evidence="1" type="ORF">FSB73_05210</name>
</gene>
<evidence type="ECO:0000313" key="1">
    <source>
        <dbReference type="EMBL" id="QEC71167.1"/>
    </source>
</evidence>
<dbReference type="RefSeq" id="WP_146780441.1">
    <property type="nucleotide sequence ID" value="NZ_CP042434.1"/>
</dbReference>